<proteinExistence type="predicted"/>
<comment type="caution">
    <text evidence="1">The sequence shown here is derived from an EMBL/GenBank/DDBJ whole genome shotgun (WGS) entry which is preliminary data.</text>
</comment>
<dbReference type="Proteomes" id="UP000474567">
    <property type="component" value="Unassembled WGS sequence"/>
</dbReference>
<keyword evidence="2" id="KW-1185">Reference proteome</keyword>
<accession>A0ABN7EG02</accession>
<reference evidence="1 2" key="1">
    <citation type="submission" date="2020-02" db="EMBL/GenBank/DDBJ databases">
        <authorList>
            <person name="Criscuolo A."/>
        </authorList>
    </citation>
    <scope>NUCLEOTIDE SEQUENCE [LARGE SCALE GENOMIC DNA]</scope>
    <source>
        <strain evidence="1">CECT7796</strain>
    </source>
</reference>
<protein>
    <submittedName>
        <fullName evidence="1">Uncharacterized protein</fullName>
    </submittedName>
</protein>
<dbReference type="EMBL" id="CADCST010000064">
    <property type="protein sequence ID" value="CAA9195875.1"/>
    <property type="molecule type" value="Genomic_DNA"/>
</dbReference>
<name>A0ABN7EG02_9FLAO</name>
<sequence>MNLTKLLPVWYAGGIGNNCNALKGVGQLTHSGFISLKLSDYEYKHPFQRNRIKVN</sequence>
<evidence type="ECO:0000313" key="1">
    <source>
        <dbReference type="EMBL" id="CAA9195875.1"/>
    </source>
</evidence>
<evidence type="ECO:0000313" key="2">
    <source>
        <dbReference type="Proteomes" id="UP000474567"/>
    </source>
</evidence>
<gene>
    <name evidence="1" type="ORF">FLACOL7796_00856</name>
</gene>
<organism evidence="1 2">
    <name type="scientific">Flavobacterium collinsii</name>
    <dbReference type="NCBI Taxonomy" id="1114861"/>
    <lineage>
        <taxon>Bacteria</taxon>
        <taxon>Pseudomonadati</taxon>
        <taxon>Bacteroidota</taxon>
        <taxon>Flavobacteriia</taxon>
        <taxon>Flavobacteriales</taxon>
        <taxon>Flavobacteriaceae</taxon>
        <taxon>Flavobacterium</taxon>
    </lineage>
</organism>